<protein>
    <submittedName>
        <fullName evidence="1">Uncharacterized protein</fullName>
    </submittedName>
</protein>
<sequence length="269" mass="29110">MEVGDSASGGGKLGWWSLFLKGGPESVFQLLGGSHFSASQEGSCQGTERESADSRPSDSGGTMRFFVLVVEHWTSSIPSTGCLRVYGSLPNQSTCALWIWRRHSTVSLNRGILWGAMQDKIADKAAEMSFLRRVAGRSLRDRVRSFGHSGGARSRAAAPSHREESAEVAWASVSDAPWTPPLGGVPGMSHREEASGKTQDTLEKLCLSAGLGTPRGPLEELEEVSGVREVWASLLRLLPQAPETSPWTKRMKMKKMKMKIISVLALSLG</sequence>
<dbReference type="EMBL" id="CM041546">
    <property type="protein sequence ID" value="KAI3360859.1"/>
    <property type="molecule type" value="Genomic_DNA"/>
</dbReference>
<evidence type="ECO:0000313" key="2">
    <source>
        <dbReference type="Proteomes" id="UP000831701"/>
    </source>
</evidence>
<name>A0ACB8VZ68_9TELE</name>
<gene>
    <name evidence="1" type="ORF">L3Q82_013083</name>
</gene>
<comment type="caution">
    <text evidence="1">The sequence shown here is derived from an EMBL/GenBank/DDBJ whole genome shotgun (WGS) entry which is preliminary data.</text>
</comment>
<feature type="non-terminal residue" evidence="1">
    <location>
        <position position="269"/>
    </location>
</feature>
<organism evidence="1 2">
    <name type="scientific">Scortum barcoo</name>
    <name type="common">barcoo grunter</name>
    <dbReference type="NCBI Taxonomy" id="214431"/>
    <lineage>
        <taxon>Eukaryota</taxon>
        <taxon>Metazoa</taxon>
        <taxon>Chordata</taxon>
        <taxon>Craniata</taxon>
        <taxon>Vertebrata</taxon>
        <taxon>Euteleostomi</taxon>
        <taxon>Actinopterygii</taxon>
        <taxon>Neopterygii</taxon>
        <taxon>Teleostei</taxon>
        <taxon>Neoteleostei</taxon>
        <taxon>Acanthomorphata</taxon>
        <taxon>Eupercaria</taxon>
        <taxon>Centrarchiformes</taxon>
        <taxon>Terapontoidei</taxon>
        <taxon>Terapontidae</taxon>
        <taxon>Scortum</taxon>
    </lineage>
</organism>
<accession>A0ACB8VZ68</accession>
<reference evidence="1" key="1">
    <citation type="submission" date="2022-04" db="EMBL/GenBank/DDBJ databases">
        <title>Jade perch genome.</title>
        <authorList>
            <person name="Chao B."/>
        </authorList>
    </citation>
    <scope>NUCLEOTIDE SEQUENCE</scope>
    <source>
        <strain evidence="1">CB-2022</strain>
    </source>
</reference>
<proteinExistence type="predicted"/>
<dbReference type="Proteomes" id="UP000831701">
    <property type="component" value="Chromosome 16"/>
</dbReference>
<keyword evidence="2" id="KW-1185">Reference proteome</keyword>
<evidence type="ECO:0000313" key="1">
    <source>
        <dbReference type="EMBL" id="KAI3360859.1"/>
    </source>
</evidence>